<protein>
    <recommendedName>
        <fullName evidence="7">NB-ARC domain-containing protein</fullName>
    </recommendedName>
</protein>
<keyword evidence="6" id="KW-1185">Reference proteome</keyword>
<dbReference type="InterPro" id="IPR058922">
    <property type="entry name" value="WHD_DRP"/>
</dbReference>
<name>A0AAE0AY39_9ROSI</name>
<sequence length="359" mass="41201">MARYKVNMQICRIKMRIHDISSSRLTYGIENIGEGGYETSGLRHCLREKRISYPHHACEDEIVGLVEHIRVLGNRVINGGLNRSVISIIGMAGLGKITVARKIYQNSDVKRHFSYCAWVYVSQEYRAGEVLQDLCRKIMGLEKVELEKMHREDMEEGLSNFWKRRAFPDANSGSRIIFTTHFKDVALSADPRSPPYELCLLNEEDSWELLSRKAFPEWNPTASLPSWSQELGKQIVKKCGGLPLAIVVLGGLLSRKEATYSKWHKVLQSIQWQLTQDPTKCVDILKLSYQELPFYLKSSFLYAGLFPEDYEISARKLILLWVAEGFVKPRGRESMEDVVEDYLEELIGKSMIQAATRNF</sequence>
<feature type="domain" description="NB-ARC" evidence="3">
    <location>
        <begin position="82"/>
        <end position="165"/>
    </location>
</feature>
<feature type="domain" description="NB-ARC" evidence="3">
    <location>
        <begin position="166"/>
        <end position="216"/>
    </location>
</feature>
<dbReference type="Pfam" id="PF00931">
    <property type="entry name" value="NB-ARC"/>
    <property type="match status" value="2"/>
</dbReference>
<evidence type="ECO:0000313" key="5">
    <source>
        <dbReference type="EMBL" id="KAK3225679.1"/>
    </source>
</evidence>
<evidence type="ECO:0000256" key="1">
    <source>
        <dbReference type="ARBA" id="ARBA00022737"/>
    </source>
</evidence>
<dbReference type="FunFam" id="1.10.10.10:FF:000322">
    <property type="entry name" value="Probable disease resistance protein At1g63360"/>
    <property type="match status" value="1"/>
</dbReference>
<dbReference type="FunFam" id="1.10.8.430:FF:000003">
    <property type="entry name" value="Probable disease resistance protein At5g66910"/>
    <property type="match status" value="1"/>
</dbReference>
<reference evidence="5" key="1">
    <citation type="journal article" date="2023" name="Plant J.">
        <title>Genome sequences and population genomics provide insights into the demographic history, inbreeding, and mutation load of two 'living fossil' tree species of Dipteronia.</title>
        <authorList>
            <person name="Feng Y."/>
            <person name="Comes H.P."/>
            <person name="Chen J."/>
            <person name="Zhu S."/>
            <person name="Lu R."/>
            <person name="Zhang X."/>
            <person name="Li P."/>
            <person name="Qiu J."/>
            <person name="Olsen K.M."/>
            <person name="Qiu Y."/>
        </authorList>
    </citation>
    <scope>NUCLEOTIDE SEQUENCE</scope>
    <source>
        <strain evidence="5">NBL</strain>
    </source>
</reference>
<dbReference type="Gene3D" id="1.10.10.10">
    <property type="entry name" value="Winged helix-like DNA-binding domain superfamily/Winged helix DNA-binding domain"/>
    <property type="match status" value="1"/>
</dbReference>
<dbReference type="AlphaFoldDB" id="A0AAE0AY39"/>
<evidence type="ECO:0000259" key="3">
    <source>
        <dbReference type="Pfam" id="PF00931"/>
    </source>
</evidence>
<organism evidence="5 6">
    <name type="scientific">Dipteronia sinensis</name>
    <dbReference type="NCBI Taxonomy" id="43782"/>
    <lineage>
        <taxon>Eukaryota</taxon>
        <taxon>Viridiplantae</taxon>
        <taxon>Streptophyta</taxon>
        <taxon>Embryophyta</taxon>
        <taxon>Tracheophyta</taxon>
        <taxon>Spermatophyta</taxon>
        <taxon>Magnoliopsida</taxon>
        <taxon>eudicotyledons</taxon>
        <taxon>Gunneridae</taxon>
        <taxon>Pentapetalae</taxon>
        <taxon>rosids</taxon>
        <taxon>malvids</taxon>
        <taxon>Sapindales</taxon>
        <taxon>Sapindaceae</taxon>
        <taxon>Hippocastanoideae</taxon>
        <taxon>Acereae</taxon>
        <taxon>Dipteronia</taxon>
    </lineage>
</organism>
<accession>A0AAE0AY39</accession>
<comment type="caution">
    <text evidence="5">The sequence shown here is derived from an EMBL/GenBank/DDBJ whole genome shotgun (WGS) entry which is preliminary data.</text>
</comment>
<evidence type="ECO:0000259" key="4">
    <source>
        <dbReference type="Pfam" id="PF23559"/>
    </source>
</evidence>
<dbReference type="PANTHER" id="PTHR23155">
    <property type="entry name" value="DISEASE RESISTANCE PROTEIN RP"/>
    <property type="match status" value="1"/>
</dbReference>
<keyword evidence="2" id="KW-0611">Plant defense</keyword>
<dbReference type="EMBL" id="JANJYJ010000002">
    <property type="protein sequence ID" value="KAK3225679.1"/>
    <property type="molecule type" value="Genomic_DNA"/>
</dbReference>
<dbReference type="InterPro" id="IPR044974">
    <property type="entry name" value="Disease_R_plants"/>
</dbReference>
<dbReference type="Gene3D" id="3.40.50.300">
    <property type="entry name" value="P-loop containing nucleotide triphosphate hydrolases"/>
    <property type="match status" value="1"/>
</dbReference>
<keyword evidence="1" id="KW-0677">Repeat</keyword>
<dbReference type="PANTHER" id="PTHR23155:SF1205">
    <property type="entry name" value="DISEASE RESISTANCE PROTEIN RPM1"/>
    <property type="match status" value="1"/>
</dbReference>
<proteinExistence type="predicted"/>
<evidence type="ECO:0008006" key="7">
    <source>
        <dbReference type="Google" id="ProtNLM"/>
    </source>
</evidence>
<evidence type="ECO:0000256" key="2">
    <source>
        <dbReference type="ARBA" id="ARBA00022821"/>
    </source>
</evidence>
<dbReference type="Pfam" id="PF23559">
    <property type="entry name" value="WHD_DRP"/>
    <property type="match status" value="1"/>
</dbReference>
<dbReference type="InterPro" id="IPR042197">
    <property type="entry name" value="Apaf_helical"/>
</dbReference>
<dbReference type="SUPFAM" id="SSF52540">
    <property type="entry name" value="P-loop containing nucleoside triphosphate hydrolases"/>
    <property type="match status" value="1"/>
</dbReference>
<gene>
    <name evidence="5" type="ORF">Dsin_005541</name>
</gene>
<dbReference type="Proteomes" id="UP001281410">
    <property type="component" value="Unassembled WGS sequence"/>
</dbReference>
<dbReference type="PRINTS" id="PR00364">
    <property type="entry name" value="DISEASERSIST"/>
</dbReference>
<dbReference type="InterPro" id="IPR036388">
    <property type="entry name" value="WH-like_DNA-bd_sf"/>
</dbReference>
<feature type="domain" description="Disease resistance protein winged helix" evidence="4">
    <location>
        <begin position="305"/>
        <end position="353"/>
    </location>
</feature>
<dbReference type="InterPro" id="IPR027417">
    <property type="entry name" value="P-loop_NTPase"/>
</dbReference>
<dbReference type="Gene3D" id="1.10.8.430">
    <property type="entry name" value="Helical domain of apoptotic protease-activating factors"/>
    <property type="match status" value="1"/>
</dbReference>
<evidence type="ECO:0000313" key="6">
    <source>
        <dbReference type="Proteomes" id="UP001281410"/>
    </source>
</evidence>
<dbReference type="GO" id="GO:0098542">
    <property type="term" value="P:defense response to other organism"/>
    <property type="evidence" value="ECO:0007669"/>
    <property type="project" value="TreeGrafter"/>
</dbReference>
<dbReference type="GO" id="GO:0043531">
    <property type="term" value="F:ADP binding"/>
    <property type="evidence" value="ECO:0007669"/>
    <property type="project" value="InterPro"/>
</dbReference>
<dbReference type="InterPro" id="IPR002182">
    <property type="entry name" value="NB-ARC"/>
</dbReference>